<sequence>MMIEVEPLVPVAGTAAFLIVRSRSFMRQRTFVKETIEDQANRHL</sequence>
<evidence type="ECO:0000313" key="2">
    <source>
        <dbReference type="Proteomes" id="UP001469089"/>
    </source>
</evidence>
<dbReference type="RefSeq" id="WP_268877168.1">
    <property type="nucleotide sequence ID" value="NZ_JAOALG010000001.1"/>
</dbReference>
<comment type="caution">
    <text evidence="1">The sequence shown here is derived from an EMBL/GenBank/DDBJ whole genome shotgun (WGS) entry which is preliminary data.</text>
</comment>
<proteinExistence type="predicted"/>
<organism evidence="1 2">
    <name type="scientific">Paraburkholderia acidicola</name>
    <dbReference type="NCBI Taxonomy" id="1912599"/>
    <lineage>
        <taxon>Bacteria</taxon>
        <taxon>Pseudomonadati</taxon>
        <taxon>Pseudomonadota</taxon>
        <taxon>Betaproteobacteria</taxon>
        <taxon>Burkholderiales</taxon>
        <taxon>Burkholderiaceae</taxon>
        <taxon>Paraburkholderia</taxon>
    </lineage>
</organism>
<keyword evidence="2" id="KW-1185">Reference proteome</keyword>
<dbReference type="Proteomes" id="UP001469089">
    <property type="component" value="Unassembled WGS sequence"/>
</dbReference>
<reference evidence="1 2" key="1">
    <citation type="journal article" date="2024" name="Chem. Sci.">
        <title>Discovery of a lagriamide polyketide by integrated genome mining, isotopic labeling, and untargeted metabolomics.</title>
        <authorList>
            <person name="Fergusson C.H."/>
            <person name="Saulog J."/>
            <person name="Paulo B.S."/>
            <person name="Wilson D.M."/>
            <person name="Liu D.Y."/>
            <person name="Morehouse N.J."/>
            <person name="Waterworth S."/>
            <person name="Barkei J."/>
            <person name="Gray C.A."/>
            <person name="Kwan J.C."/>
            <person name="Eustaquio A.S."/>
            <person name="Linington R.G."/>
        </authorList>
    </citation>
    <scope>NUCLEOTIDE SEQUENCE [LARGE SCALE GENOMIC DNA]</scope>
    <source>
        <strain evidence="1 2">RL17-338-BIF-B</strain>
    </source>
</reference>
<accession>A0ABV1LHQ2</accession>
<dbReference type="EMBL" id="JAOALG010000001">
    <property type="protein sequence ID" value="MEQ5838286.1"/>
    <property type="molecule type" value="Genomic_DNA"/>
</dbReference>
<gene>
    <name evidence="1" type="ORF">N0A02_02390</name>
</gene>
<protein>
    <submittedName>
        <fullName evidence="1">Uncharacterized protein</fullName>
    </submittedName>
</protein>
<evidence type="ECO:0000313" key="1">
    <source>
        <dbReference type="EMBL" id="MEQ5838286.1"/>
    </source>
</evidence>
<name>A0ABV1LHQ2_9BURK</name>